<proteinExistence type="predicted"/>
<reference evidence="1" key="1">
    <citation type="journal article" date="2021" name="PeerJ">
        <title>Extensive microbial diversity within the chicken gut microbiome revealed by metagenomics and culture.</title>
        <authorList>
            <person name="Gilroy R."/>
            <person name="Ravi A."/>
            <person name="Getino M."/>
            <person name="Pursley I."/>
            <person name="Horton D.L."/>
            <person name="Alikhan N.F."/>
            <person name="Baker D."/>
            <person name="Gharbi K."/>
            <person name="Hall N."/>
            <person name="Watson M."/>
            <person name="Adriaenssens E.M."/>
            <person name="Foster-Nyarko E."/>
            <person name="Jarju S."/>
            <person name="Secka A."/>
            <person name="Antonio M."/>
            <person name="Oren A."/>
            <person name="Chaudhuri R.R."/>
            <person name="La Ragione R."/>
            <person name="Hildebrand F."/>
            <person name="Pallen M.J."/>
        </authorList>
    </citation>
    <scope>NUCLEOTIDE SEQUENCE</scope>
    <source>
        <strain evidence="1">CHK195-6426</strain>
    </source>
</reference>
<feature type="non-terminal residue" evidence="1">
    <location>
        <position position="371"/>
    </location>
</feature>
<reference evidence="1" key="2">
    <citation type="submission" date="2021-04" db="EMBL/GenBank/DDBJ databases">
        <authorList>
            <person name="Gilroy R."/>
        </authorList>
    </citation>
    <scope>NUCLEOTIDE SEQUENCE</scope>
    <source>
        <strain evidence="1">CHK195-6426</strain>
    </source>
</reference>
<dbReference type="InterPro" id="IPR011059">
    <property type="entry name" value="Metal-dep_hydrolase_composite"/>
</dbReference>
<dbReference type="PANTHER" id="PTHR11647:SF1">
    <property type="entry name" value="COLLAPSIN RESPONSE MEDIATOR PROTEIN"/>
    <property type="match status" value="1"/>
</dbReference>
<dbReference type="Proteomes" id="UP000824265">
    <property type="component" value="Unassembled WGS sequence"/>
</dbReference>
<sequence>MSRIKIQGGLLFDGLGNPGRNADVVLQEDKIVKIGDCAGEEADVVIDARGKIVCPGFVDIHRHHDAKVLFDKAFGQTELRQGITTAICGNCGISLTPRPREEEKAAQYYAFEEPVMGPVGLDGPVTFGEYMQRLDEEELPLNISAMAGTGTVKICVKGFSDTPYTKDELEAARALVEDALSQGAPGISLGIMYLPECYSSTEEFVSILEPVGRYGRVITTHIRGEGDSMVESVREVIEIARRVGCALEISHFKSCGVSNWRKDIHRAIAEIEKARNQGMDVTCDFYPYDGGSTALTTMLPPVFVRGNLEDALERLGTREGVEEFRKASRVLYPDWDNFCVTLGWNRILISGTTLPENEKFRGKLMTDAARE</sequence>
<dbReference type="AlphaFoldDB" id="A0A9D1R5X9"/>
<dbReference type="InterPro" id="IPR050378">
    <property type="entry name" value="Metallo-dep_Hydrolases_sf"/>
</dbReference>
<evidence type="ECO:0000313" key="2">
    <source>
        <dbReference type="Proteomes" id="UP000824265"/>
    </source>
</evidence>
<dbReference type="SUPFAM" id="SSF51338">
    <property type="entry name" value="Composite domain of metallo-dependent hydrolases"/>
    <property type="match status" value="1"/>
</dbReference>
<dbReference type="Gene3D" id="3.20.20.140">
    <property type="entry name" value="Metal-dependent hydrolases"/>
    <property type="match status" value="1"/>
</dbReference>
<name>A0A9D1R5X9_9FIRM</name>
<dbReference type="InterPro" id="IPR032466">
    <property type="entry name" value="Metal_Hydrolase"/>
</dbReference>
<organism evidence="1 2">
    <name type="scientific">Candidatus Acetatifactor stercoripullorum</name>
    <dbReference type="NCBI Taxonomy" id="2838414"/>
    <lineage>
        <taxon>Bacteria</taxon>
        <taxon>Bacillati</taxon>
        <taxon>Bacillota</taxon>
        <taxon>Clostridia</taxon>
        <taxon>Lachnospirales</taxon>
        <taxon>Lachnospiraceae</taxon>
        <taxon>Acetatifactor</taxon>
    </lineage>
</organism>
<gene>
    <name evidence="1" type="ORF">H9742_08975</name>
</gene>
<dbReference type="PANTHER" id="PTHR11647">
    <property type="entry name" value="HYDRANTOINASE/DIHYDROPYRIMIDINASE FAMILY MEMBER"/>
    <property type="match status" value="1"/>
</dbReference>
<protein>
    <submittedName>
        <fullName evidence="1">Amidohydrolase family protein</fullName>
    </submittedName>
</protein>
<evidence type="ECO:0000313" key="1">
    <source>
        <dbReference type="EMBL" id="HIW81632.1"/>
    </source>
</evidence>
<dbReference type="EMBL" id="DXGH01000049">
    <property type="protein sequence ID" value="HIW81632.1"/>
    <property type="molecule type" value="Genomic_DNA"/>
</dbReference>
<accession>A0A9D1R5X9</accession>
<dbReference type="GO" id="GO:0016812">
    <property type="term" value="F:hydrolase activity, acting on carbon-nitrogen (but not peptide) bonds, in cyclic amides"/>
    <property type="evidence" value="ECO:0007669"/>
    <property type="project" value="TreeGrafter"/>
</dbReference>
<dbReference type="GO" id="GO:0005829">
    <property type="term" value="C:cytosol"/>
    <property type="evidence" value="ECO:0007669"/>
    <property type="project" value="TreeGrafter"/>
</dbReference>
<comment type="caution">
    <text evidence="1">The sequence shown here is derived from an EMBL/GenBank/DDBJ whole genome shotgun (WGS) entry which is preliminary data.</text>
</comment>
<dbReference type="SUPFAM" id="SSF51556">
    <property type="entry name" value="Metallo-dependent hydrolases"/>
    <property type="match status" value="1"/>
</dbReference>